<protein>
    <submittedName>
        <fullName evidence="1">Uncharacterized protein</fullName>
    </submittedName>
</protein>
<name>A0A1B7N849_9AGAM</name>
<organism evidence="1 2">
    <name type="scientific">Rhizopogon vinicolor AM-OR11-026</name>
    <dbReference type="NCBI Taxonomy" id="1314800"/>
    <lineage>
        <taxon>Eukaryota</taxon>
        <taxon>Fungi</taxon>
        <taxon>Dikarya</taxon>
        <taxon>Basidiomycota</taxon>
        <taxon>Agaricomycotina</taxon>
        <taxon>Agaricomycetes</taxon>
        <taxon>Agaricomycetidae</taxon>
        <taxon>Boletales</taxon>
        <taxon>Suillineae</taxon>
        <taxon>Rhizopogonaceae</taxon>
        <taxon>Rhizopogon</taxon>
    </lineage>
</organism>
<dbReference type="OrthoDB" id="2657661at2759"/>
<evidence type="ECO:0000313" key="2">
    <source>
        <dbReference type="Proteomes" id="UP000092154"/>
    </source>
</evidence>
<accession>A0A1B7N849</accession>
<gene>
    <name evidence="1" type="ORF">K503DRAFT_554834</name>
</gene>
<dbReference type="Proteomes" id="UP000092154">
    <property type="component" value="Unassembled WGS sequence"/>
</dbReference>
<dbReference type="InParanoid" id="A0A1B7N849"/>
<keyword evidence="2" id="KW-1185">Reference proteome</keyword>
<proteinExistence type="predicted"/>
<dbReference type="AlphaFoldDB" id="A0A1B7N849"/>
<evidence type="ECO:0000313" key="1">
    <source>
        <dbReference type="EMBL" id="OAX41006.1"/>
    </source>
</evidence>
<dbReference type="EMBL" id="KV448193">
    <property type="protein sequence ID" value="OAX41006.1"/>
    <property type="molecule type" value="Genomic_DNA"/>
</dbReference>
<sequence>MVLPTLPRGLMKNCALRDVPAACQSFGYPWQMTTNLANTDFMHSQYRWMFHLRNICCTQSPLHVNDVTAPDTASALSATELEMVTEHQTLIADDLSASHKPSIPVQERQPCKLISIQALPSGRLMSIIPADVKRYERNIRMKMVEPKRLDITPGDNKMWSVCMFTIISSQYMHSGRSKMDDVTSCIPKAVELIIATRNVFTDVALRRGKIDSRRLLTAVHVSIAHVMKKLEVSARINEETKLVLEVDVGK</sequence>
<reference evidence="1 2" key="1">
    <citation type="submission" date="2016-06" db="EMBL/GenBank/DDBJ databases">
        <title>Comparative genomics of the ectomycorrhizal sister species Rhizopogon vinicolor and Rhizopogon vesiculosus (Basidiomycota: Boletales) reveals a divergence of the mating type B locus.</title>
        <authorList>
            <consortium name="DOE Joint Genome Institute"/>
            <person name="Mujic A.B."/>
            <person name="Kuo A."/>
            <person name="Tritt A."/>
            <person name="Lipzen A."/>
            <person name="Chen C."/>
            <person name="Johnson J."/>
            <person name="Sharma A."/>
            <person name="Barry K."/>
            <person name="Grigoriev I.V."/>
            <person name="Spatafora J.W."/>
        </authorList>
    </citation>
    <scope>NUCLEOTIDE SEQUENCE [LARGE SCALE GENOMIC DNA]</scope>
    <source>
        <strain evidence="1 2">AM-OR11-026</strain>
    </source>
</reference>